<organism evidence="2 5">
    <name type="scientific">Adineta steineri</name>
    <dbReference type="NCBI Taxonomy" id="433720"/>
    <lineage>
        <taxon>Eukaryota</taxon>
        <taxon>Metazoa</taxon>
        <taxon>Spiralia</taxon>
        <taxon>Gnathifera</taxon>
        <taxon>Rotifera</taxon>
        <taxon>Eurotatoria</taxon>
        <taxon>Bdelloidea</taxon>
        <taxon>Adinetida</taxon>
        <taxon>Adinetidae</taxon>
        <taxon>Adineta</taxon>
    </lineage>
</organism>
<evidence type="ECO:0000313" key="5">
    <source>
        <dbReference type="Proteomes" id="UP000663877"/>
    </source>
</evidence>
<dbReference type="OrthoDB" id="10001549at2759"/>
<evidence type="ECO:0000259" key="1">
    <source>
        <dbReference type="Pfam" id="PF00024"/>
    </source>
</evidence>
<dbReference type="EMBL" id="CAJNOM010002646">
    <property type="protein sequence ID" value="CAF1635527.1"/>
    <property type="molecule type" value="Genomic_DNA"/>
</dbReference>
<dbReference type="Proteomes" id="UP000663832">
    <property type="component" value="Unassembled WGS sequence"/>
</dbReference>
<keyword evidence="4" id="KW-1185">Reference proteome</keyword>
<dbReference type="InterPro" id="IPR003609">
    <property type="entry name" value="Pan_app"/>
</dbReference>
<dbReference type="EMBL" id="CAJNOI010002330">
    <property type="protein sequence ID" value="CAF1470135.1"/>
    <property type="molecule type" value="Genomic_DNA"/>
</dbReference>
<gene>
    <name evidence="2" type="ORF">BJG266_LOCUS41477</name>
    <name evidence="3" type="ORF">QVE165_LOCUS58339</name>
</gene>
<evidence type="ECO:0000313" key="3">
    <source>
        <dbReference type="EMBL" id="CAF1635527.1"/>
    </source>
</evidence>
<comment type="caution">
    <text evidence="2">The sequence shown here is derived from an EMBL/GenBank/DDBJ whole genome shotgun (WGS) entry which is preliminary data.</text>
</comment>
<protein>
    <recommendedName>
        <fullName evidence="1">Apple domain-containing protein</fullName>
    </recommendedName>
</protein>
<evidence type="ECO:0000313" key="4">
    <source>
        <dbReference type="Proteomes" id="UP000663832"/>
    </source>
</evidence>
<name>A0A815QYM9_9BILA</name>
<dbReference type="AlphaFoldDB" id="A0A815QYM9"/>
<reference evidence="2" key="1">
    <citation type="submission" date="2021-02" db="EMBL/GenBank/DDBJ databases">
        <authorList>
            <person name="Nowell W R."/>
        </authorList>
    </citation>
    <scope>NUCLEOTIDE SEQUENCE</scope>
</reference>
<dbReference type="Pfam" id="PF00024">
    <property type="entry name" value="PAN_1"/>
    <property type="match status" value="1"/>
</dbReference>
<proteinExistence type="predicted"/>
<dbReference type="Proteomes" id="UP000663877">
    <property type="component" value="Unassembled WGS sequence"/>
</dbReference>
<feature type="domain" description="Apple" evidence="1">
    <location>
        <begin position="34"/>
        <end position="91"/>
    </location>
</feature>
<dbReference type="Gene3D" id="3.50.4.10">
    <property type="entry name" value="Hepatocyte Growth Factor"/>
    <property type="match status" value="1"/>
</dbReference>
<evidence type="ECO:0000313" key="2">
    <source>
        <dbReference type="EMBL" id="CAF1470135.1"/>
    </source>
</evidence>
<accession>A0A815QYM9</accession>
<feature type="non-terminal residue" evidence="2">
    <location>
        <position position="102"/>
    </location>
</feature>
<dbReference type="SUPFAM" id="SSF57414">
    <property type="entry name" value="Hairpin loop containing domain-like"/>
    <property type="match status" value="1"/>
</dbReference>
<sequence>MHCQSISIGWQSSMNLSPPGFQFLPINYQALFLSQTNIKSFISCAQTCHSNSNCRIFDFDDQSLLCRLFEGNIITMGSIVASSSAQSRVGSKIYYAEQFNNL</sequence>